<evidence type="ECO:0000313" key="1">
    <source>
        <dbReference type="EMBL" id="EMA29867.1"/>
    </source>
</evidence>
<comment type="caution">
    <text evidence="1">The sequence shown here is derived from an EMBL/GenBank/DDBJ whole genome shotgun (WGS) entry which is preliminary data.</text>
</comment>
<dbReference type="STRING" id="1227453.C444_13747"/>
<proteinExistence type="predicted"/>
<dbReference type="PATRIC" id="fig|1227453.3.peg.2714"/>
<protein>
    <submittedName>
        <fullName evidence="1">Succinate dehydrogenase flavoprotein subunit</fullName>
    </submittedName>
</protein>
<dbReference type="AlphaFoldDB" id="M0L8D9"/>
<accession>M0L8D9</accession>
<reference evidence="1 2" key="1">
    <citation type="journal article" date="2014" name="PLoS Genet.">
        <title>Phylogenetically driven sequencing of extremely halophilic archaea reveals strategies for static and dynamic osmo-response.</title>
        <authorList>
            <person name="Becker E.A."/>
            <person name="Seitzer P.M."/>
            <person name="Tritt A."/>
            <person name="Larsen D."/>
            <person name="Krusor M."/>
            <person name="Yao A.I."/>
            <person name="Wu D."/>
            <person name="Madern D."/>
            <person name="Eisen J.A."/>
            <person name="Darling A.E."/>
            <person name="Facciotti M.T."/>
        </authorList>
    </citation>
    <scope>NUCLEOTIDE SEQUENCE [LARGE SCALE GENOMIC DNA]</scope>
    <source>
        <strain evidence="2">ATCC 49778 / DSM 6131 / JCM 7785 / NBRC 101032 / NCIMB 13157 / TR-1</strain>
    </source>
</reference>
<sequence length="38" mass="4275">MDRGDTGFELTIRGVAEPRKAVSEAVNVGYELDYHHLK</sequence>
<keyword evidence="2" id="KW-1185">Reference proteome</keyword>
<gene>
    <name evidence="1" type="ORF">C444_13747</name>
</gene>
<evidence type="ECO:0000313" key="2">
    <source>
        <dbReference type="Proteomes" id="UP000011524"/>
    </source>
</evidence>
<dbReference type="Proteomes" id="UP000011524">
    <property type="component" value="Unassembled WGS sequence"/>
</dbReference>
<organism evidence="1 2">
    <name type="scientific">Haloarcula japonica (strain ATCC 49778 / DSM 6131 / JCM 7785 / NBRC 101032 / NCIMB 13157 / TR-1)</name>
    <dbReference type="NCBI Taxonomy" id="1227453"/>
    <lineage>
        <taxon>Archaea</taxon>
        <taxon>Methanobacteriati</taxon>
        <taxon>Methanobacteriota</taxon>
        <taxon>Stenosarchaea group</taxon>
        <taxon>Halobacteria</taxon>
        <taxon>Halobacteriales</taxon>
        <taxon>Haloarculaceae</taxon>
        <taxon>Haloarcula</taxon>
    </lineage>
</organism>
<dbReference type="EMBL" id="AOLY01000037">
    <property type="protein sequence ID" value="EMA29867.1"/>
    <property type="molecule type" value="Genomic_DNA"/>
</dbReference>
<dbReference type="eggNOG" id="arCOG00571">
    <property type="taxonomic scope" value="Archaea"/>
</dbReference>
<name>M0L8D9_HALJT</name>